<sequence>MGRSGYDMPNFRSSNSDPNATPPRKAGMGLIVPNPSWPQQDPKGKGKERADASSGSAGGTHQTHHAHLPPVRRSADFREAVVEPFPELPQSQRHHRGFGLNVGPRTYIPVGAGGSGGSRARPRALELAGGSANNPIDVDVGSTSSSSSAAGFASSGDGMSDDDLKTPRASQFALPDQPPRTASRSSQHPLQPQHSQAYYQGNRQYDHLPAPRRVLPSQASQFGFTTNNNGSGGGGGNSQSKSQGSQHATNFSAPPSASSRHGAFTSDTSQPPQLYGSMSSGTGAYDFRSSSSSSSGMTNARGMATPNPGQMGFSPGLSPMSTAATTPRAIPGPPPGFPPGFSTRFPPGFNTRFPLGFNTGPLDGAGSRPRLEARGFPFFPPQPPTQAGKDRRRKAALDAGFEELLAKRQKRNH</sequence>
<evidence type="ECO:0000313" key="3">
    <source>
        <dbReference type="Proteomes" id="UP001303222"/>
    </source>
</evidence>
<accession>A0AAN6NWB6</accession>
<feature type="compositionally biased region" description="Basic and acidic residues" evidence="1">
    <location>
        <begin position="42"/>
        <end position="51"/>
    </location>
</feature>
<gene>
    <name evidence="2" type="ORF">QBC32DRAFT_397231</name>
</gene>
<reference evidence="2" key="1">
    <citation type="journal article" date="2023" name="Mol. Phylogenet. Evol.">
        <title>Genome-scale phylogeny and comparative genomics of the fungal order Sordariales.</title>
        <authorList>
            <person name="Hensen N."/>
            <person name="Bonometti L."/>
            <person name="Westerberg I."/>
            <person name="Brannstrom I.O."/>
            <person name="Guillou S."/>
            <person name="Cros-Aarteil S."/>
            <person name="Calhoun S."/>
            <person name="Haridas S."/>
            <person name="Kuo A."/>
            <person name="Mondo S."/>
            <person name="Pangilinan J."/>
            <person name="Riley R."/>
            <person name="LaButti K."/>
            <person name="Andreopoulos B."/>
            <person name="Lipzen A."/>
            <person name="Chen C."/>
            <person name="Yan M."/>
            <person name="Daum C."/>
            <person name="Ng V."/>
            <person name="Clum A."/>
            <person name="Steindorff A."/>
            <person name="Ohm R.A."/>
            <person name="Martin F."/>
            <person name="Silar P."/>
            <person name="Natvig D.O."/>
            <person name="Lalanne C."/>
            <person name="Gautier V."/>
            <person name="Ament-Velasquez S.L."/>
            <person name="Kruys A."/>
            <person name="Hutchinson M.I."/>
            <person name="Powell A.J."/>
            <person name="Barry K."/>
            <person name="Miller A.N."/>
            <person name="Grigoriev I.V."/>
            <person name="Debuchy R."/>
            <person name="Gladieux P."/>
            <person name="Hiltunen Thoren M."/>
            <person name="Johannesson H."/>
        </authorList>
    </citation>
    <scope>NUCLEOTIDE SEQUENCE</scope>
    <source>
        <strain evidence="2">CBS 626.80</strain>
    </source>
</reference>
<dbReference type="AlphaFoldDB" id="A0AAN6NWB6"/>
<protein>
    <submittedName>
        <fullName evidence="2">Uncharacterized protein</fullName>
    </submittedName>
</protein>
<organism evidence="2 3">
    <name type="scientific">Pseudoneurospora amorphoporcata</name>
    <dbReference type="NCBI Taxonomy" id="241081"/>
    <lineage>
        <taxon>Eukaryota</taxon>
        <taxon>Fungi</taxon>
        <taxon>Dikarya</taxon>
        <taxon>Ascomycota</taxon>
        <taxon>Pezizomycotina</taxon>
        <taxon>Sordariomycetes</taxon>
        <taxon>Sordariomycetidae</taxon>
        <taxon>Sordariales</taxon>
        <taxon>Sordariaceae</taxon>
        <taxon>Pseudoneurospora</taxon>
    </lineage>
</organism>
<feature type="compositionally biased region" description="Low complexity" evidence="1">
    <location>
        <begin position="183"/>
        <end position="196"/>
    </location>
</feature>
<comment type="caution">
    <text evidence="2">The sequence shown here is derived from an EMBL/GenBank/DDBJ whole genome shotgun (WGS) entry which is preliminary data.</text>
</comment>
<feature type="compositionally biased region" description="Polar residues" evidence="1">
    <location>
        <begin position="247"/>
        <end position="282"/>
    </location>
</feature>
<name>A0AAN6NWB6_9PEZI</name>
<feature type="compositionally biased region" description="Low complexity" evidence="1">
    <location>
        <begin position="141"/>
        <end position="158"/>
    </location>
</feature>
<feature type="compositionally biased region" description="Low complexity" evidence="1">
    <location>
        <begin position="339"/>
        <end position="349"/>
    </location>
</feature>
<proteinExistence type="predicted"/>
<evidence type="ECO:0000313" key="2">
    <source>
        <dbReference type="EMBL" id="KAK3953257.1"/>
    </source>
</evidence>
<reference evidence="2" key="2">
    <citation type="submission" date="2023-06" db="EMBL/GenBank/DDBJ databases">
        <authorList>
            <consortium name="Lawrence Berkeley National Laboratory"/>
            <person name="Mondo S.J."/>
            <person name="Hensen N."/>
            <person name="Bonometti L."/>
            <person name="Westerberg I."/>
            <person name="Brannstrom I.O."/>
            <person name="Guillou S."/>
            <person name="Cros-Aarteil S."/>
            <person name="Calhoun S."/>
            <person name="Haridas S."/>
            <person name="Kuo A."/>
            <person name="Pangilinan J."/>
            <person name="Riley R."/>
            <person name="Labutti K."/>
            <person name="Andreopoulos B."/>
            <person name="Lipzen A."/>
            <person name="Chen C."/>
            <person name="Yanf M."/>
            <person name="Daum C."/>
            <person name="Ng V."/>
            <person name="Clum A."/>
            <person name="Steindorff A."/>
            <person name="Ohm R."/>
            <person name="Martin F."/>
            <person name="Silar P."/>
            <person name="Natvig D."/>
            <person name="Lalanne C."/>
            <person name="Gautier V."/>
            <person name="Ament-Velasquez S.L."/>
            <person name="Kruys A."/>
            <person name="Hutchinson M.I."/>
            <person name="Powell A.J."/>
            <person name="Barry K."/>
            <person name="Miller A.N."/>
            <person name="Grigoriev I.V."/>
            <person name="Debuchy R."/>
            <person name="Gladieux P."/>
            <person name="Thoren M.H."/>
            <person name="Johannesson H."/>
        </authorList>
    </citation>
    <scope>NUCLEOTIDE SEQUENCE</scope>
    <source>
        <strain evidence="2">CBS 626.80</strain>
    </source>
</reference>
<dbReference type="Proteomes" id="UP001303222">
    <property type="component" value="Unassembled WGS sequence"/>
</dbReference>
<keyword evidence="3" id="KW-1185">Reference proteome</keyword>
<feature type="region of interest" description="Disordered" evidence="1">
    <location>
        <begin position="1"/>
        <end position="395"/>
    </location>
</feature>
<evidence type="ECO:0000256" key="1">
    <source>
        <dbReference type="SAM" id="MobiDB-lite"/>
    </source>
</evidence>
<dbReference type="EMBL" id="MU859108">
    <property type="protein sequence ID" value="KAK3953257.1"/>
    <property type="molecule type" value="Genomic_DNA"/>
</dbReference>
<feature type="compositionally biased region" description="Polar residues" evidence="1">
    <location>
        <begin position="217"/>
        <end position="226"/>
    </location>
</feature>